<evidence type="ECO:0000313" key="3">
    <source>
        <dbReference type="EMBL" id="KAK4549675.1"/>
    </source>
</evidence>
<proteinExistence type="predicted"/>
<keyword evidence="2" id="KW-0732">Signal</keyword>
<evidence type="ECO:0000256" key="1">
    <source>
        <dbReference type="ARBA" id="ARBA00023026"/>
    </source>
</evidence>
<feature type="chain" id="PRO_5043731883" description="Enoyl-CoA hydratase" evidence="2">
    <location>
        <begin position="23"/>
        <end position="298"/>
    </location>
</feature>
<evidence type="ECO:0008006" key="5">
    <source>
        <dbReference type="Google" id="ProtNLM"/>
    </source>
</evidence>
<dbReference type="InterPro" id="IPR029045">
    <property type="entry name" value="ClpP/crotonase-like_dom_sf"/>
</dbReference>
<dbReference type="Gene3D" id="3.90.226.10">
    <property type="entry name" value="2-enoyl-CoA Hydratase, Chain A, domain 1"/>
    <property type="match status" value="1"/>
</dbReference>
<dbReference type="InterPro" id="IPR001753">
    <property type="entry name" value="Enoyl-CoA_hydra/iso"/>
</dbReference>
<dbReference type="GO" id="GO:0003824">
    <property type="term" value="F:catalytic activity"/>
    <property type="evidence" value="ECO:0007669"/>
    <property type="project" value="UniProtKB-ARBA"/>
</dbReference>
<reference evidence="3 4" key="1">
    <citation type="submission" date="2021-11" db="EMBL/GenBank/DDBJ databases">
        <title>Black yeast isolated from Biological Soil Crust.</title>
        <authorList>
            <person name="Kurbessoian T."/>
        </authorList>
    </citation>
    <scope>NUCLEOTIDE SEQUENCE [LARGE SCALE GENOMIC DNA]</scope>
    <source>
        <strain evidence="3 4">CCFEE 5522</strain>
    </source>
</reference>
<comment type="caution">
    <text evidence="3">The sequence shown here is derived from an EMBL/GenBank/DDBJ whole genome shotgun (WGS) entry which is preliminary data.</text>
</comment>
<dbReference type="PANTHER" id="PTHR11941:SF54">
    <property type="entry name" value="ENOYL-COA HYDRATASE, MITOCHONDRIAL"/>
    <property type="match status" value="1"/>
</dbReference>
<feature type="signal peptide" evidence="2">
    <location>
        <begin position="1"/>
        <end position="22"/>
    </location>
</feature>
<organism evidence="3 4">
    <name type="scientific">Oleoguttula mirabilis</name>
    <dbReference type="NCBI Taxonomy" id="1507867"/>
    <lineage>
        <taxon>Eukaryota</taxon>
        <taxon>Fungi</taxon>
        <taxon>Dikarya</taxon>
        <taxon>Ascomycota</taxon>
        <taxon>Pezizomycotina</taxon>
        <taxon>Dothideomycetes</taxon>
        <taxon>Dothideomycetidae</taxon>
        <taxon>Mycosphaerellales</taxon>
        <taxon>Teratosphaeriaceae</taxon>
        <taxon>Oleoguttula</taxon>
    </lineage>
</organism>
<gene>
    <name evidence="3" type="ORF">LTR36_004976</name>
</gene>
<accession>A0AAV9JVN7</accession>
<evidence type="ECO:0000256" key="2">
    <source>
        <dbReference type="SAM" id="SignalP"/>
    </source>
</evidence>
<dbReference type="AlphaFoldDB" id="A0AAV9JVN7"/>
<dbReference type="SUPFAM" id="SSF52096">
    <property type="entry name" value="ClpP/crotonase"/>
    <property type="match status" value="1"/>
</dbReference>
<sequence>MPSLRAIFFALILNALLGFSTAAKLLKQSCINRDCSATRITLSNPPINLWGVDVISELNTFLVALQTDNNTKVVVVSSDVPGFFGAQIDLNILVPAAPGAPPGVDGTAVLDQYYDNLNRLLNSSVIFIGEINGRAWGAGDEHLLRMDMRFAGPDAQFGAPEAAIGLIHVGGMQQLVRLIGPGLASEYMLSAAQVSAEEAARIGWVNSAYPSAKALREHVDNLASRIALFHVEVLHATKDSIAEQAPSAQMLRRDLTRFDDLAALPLVSKNVARFLTLSSNQSEQWELNNNDNIVRGLY</sequence>
<dbReference type="GO" id="GO:0006635">
    <property type="term" value="P:fatty acid beta-oxidation"/>
    <property type="evidence" value="ECO:0007669"/>
    <property type="project" value="TreeGrafter"/>
</dbReference>
<dbReference type="CDD" id="cd06558">
    <property type="entry name" value="crotonase-like"/>
    <property type="match status" value="1"/>
</dbReference>
<keyword evidence="1" id="KW-0843">Virulence</keyword>
<dbReference type="Pfam" id="PF00378">
    <property type="entry name" value="ECH_1"/>
    <property type="match status" value="1"/>
</dbReference>
<protein>
    <recommendedName>
        <fullName evidence="5">Enoyl-CoA hydratase</fullName>
    </recommendedName>
</protein>
<dbReference type="EMBL" id="JAVFHQ010000003">
    <property type="protein sequence ID" value="KAK4549675.1"/>
    <property type="molecule type" value="Genomic_DNA"/>
</dbReference>
<dbReference type="PANTHER" id="PTHR11941">
    <property type="entry name" value="ENOYL-COA HYDRATASE-RELATED"/>
    <property type="match status" value="1"/>
</dbReference>
<keyword evidence="4" id="KW-1185">Reference proteome</keyword>
<dbReference type="Proteomes" id="UP001324427">
    <property type="component" value="Unassembled WGS sequence"/>
</dbReference>
<name>A0AAV9JVN7_9PEZI</name>
<evidence type="ECO:0000313" key="4">
    <source>
        <dbReference type="Proteomes" id="UP001324427"/>
    </source>
</evidence>